<dbReference type="EMBL" id="OY731400">
    <property type="protein sequence ID" value="CAJ1939140.1"/>
    <property type="molecule type" value="Genomic_DNA"/>
</dbReference>
<sequence>MQKKKKMATKGRPRKKSPVHEASEDIQINLLVTDQDGHHMYFKVTKDLELMKVFKEFCERKNLELRSMQFLHEGTHIKGNQTPNLLNMEDGAEIFAARHQLGGGASAP</sequence>
<proteinExistence type="predicted"/>
<dbReference type="Gramene" id="rna-AYBTSS11_LOCUS8971">
    <property type="protein sequence ID" value="CAJ1939140.1"/>
    <property type="gene ID" value="gene-AYBTSS11_LOCUS8971"/>
</dbReference>
<dbReference type="Pfam" id="PF11976">
    <property type="entry name" value="Rad60-SLD"/>
    <property type="match status" value="1"/>
</dbReference>
<keyword evidence="4" id="KW-1185">Reference proteome</keyword>
<dbReference type="PROSITE" id="PS50053">
    <property type="entry name" value="UBIQUITIN_2"/>
    <property type="match status" value="1"/>
</dbReference>
<dbReference type="InterPro" id="IPR022617">
    <property type="entry name" value="Rad60/SUMO-like_dom"/>
</dbReference>
<dbReference type="FunFam" id="3.10.20.90:FF:000407">
    <property type="entry name" value="Small ubiquitin-related modifier 2 isoform A"/>
    <property type="match status" value="1"/>
</dbReference>
<name>A0AA86S4I9_9FABA</name>
<dbReference type="Gene3D" id="3.10.20.90">
    <property type="entry name" value="Phosphatidylinositol 3-kinase Catalytic Subunit, Chain A, domain 1"/>
    <property type="match status" value="1"/>
</dbReference>
<feature type="region of interest" description="Disordered" evidence="1">
    <location>
        <begin position="1"/>
        <end position="24"/>
    </location>
</feature>
<dbReference type="SUPFAM" id="SSF54236">
    <property type="entry name" value="Ubiquitin-like"/>
    <property type="match status" value="1"/>
</dbReference>
<dbReference type="AlphaFoldDB" id="A0AA86S4I9"/>
<accession>A0AA86S4I9</accession>
<protein>
    <recommendedName>
        <fullName evidence="2">Ubiquitin-like domain-containing protein</fullName>
    </recommendedName>
</protein>
<evidence type="ECO:0000313" key="4">
    <source>
        <dbReference type="Proteomes" id="UP001189624"/>
    </source>
</evidence>
<dbReference type="InterPro" id="IPR000626">
    <property type="entry name" value="Ubiquitin-like_dom"/>
</dbReference>
<feature type="domain" description="Ubiquitin-like" evidence="2">
    <location>
        <begin position="26"/>
        <end position="103"/>
    </location>
</feature>
<dbReference type="Proteomes" id="UP001189624">
    <property type="component" value="Chromosome 3"/>
</dbReference>
<dbReference type="InterPro" id="IPR029071">
    <property type="entry name" value="Ubiquitin-like_domsf"/>
</dbReference>
<evidence type="ECO:0000256" key="1">
    <source>
        <dbReference type="SAM" id="MobiDB-lite"/>
    </source>
</evidence>
<gene>
    <name evidence="3" type="ORF">AYBTSS11_LOCUS8971</name>
</gene>
<feature type="compositionally biased region" description="Basic residues" evidence="1">
    <location>
        <begin position="1"/>
        <end position="17"/>
    </location>
</feature>
<dbReference type="PANTHER" id="PTHR10562">
    <property type="entry name" value="SMALL UBIQUITIN-RELATED MODIFIER"/>
    <property type="match status" value="1"/>
</dbReference>
<evidence type="ECO:0000259" key="2">
    <source>
        <dbReference type="PROSITE" id="PS50053"/>
    </source>
</evidence>
<reference evidence="3" key="1">
    <citation type="submission" date="2023-10" db="EMBL/GenBank/DDBJ databases">
        <authorList>
            <person name="Domelevo Entfellner J.-B."/>
        </authorList>
    </citation>
    <scope>NUCLEOTIDE SEQUENCE</scope>
</reference>
<organism evidence="3 4">
    <name type="scientific">Sphenostylis stenocarpa</name>
    <dbReference type="NCBI Taxonomy" id="92480"/>
    <lineage>
        <taxon>Eukaryota</taxon>
        <taxon>Viridiplantae</taxon>
        <taxon>Streptophyta</taxon>
        <taxon>Embryophyta</taxon>
        <taxon>Tracheophyta</taxon>
        <taxon>Spermatophyta</taxon>
        <taxon>Magnoliopsida</taxon>
        <taxon>eudicotyledons</taxon>
        <taxon>Gunneridae</taxon>
        <taxon>Pentapetalae</taxon>
        <taxon>rosids</taxon>
        <taxon>fabids</taxon>
        <taxon>Fabales</taxon>
        <taxon>Fabaceae</taxon>
        <taxon>Papilionoideae</taxon>
        <taxon>50 kb inversion clade</taxon>
        <taxon>NPAAA clade</taxon>
        <taxon>indigoferoid/millettioid clade</taxon>
        <taxon>Phaseoleae</taxon>
        <taxon>Sphenostylis</taxon>
    </lineage>
</organism>
<evidence type="ECO:0000313" key="3">
    <source>
        <dbReference type="EMBL" id="CAJ1939140.1"/>
    </source>
</evidence>